<dbReference type="PANTHER" id="PTHR43477:SF1">
    <property type="entry name" value="DIHYDROANTICAPSIN 7-DEHYDROGENASE"/>
    <property type="match status" value="1"/>
</dbReference>
<dbReference type="InterPro" id="IPR036291">
    <property type="entry name" value="NAD(P)-bd_dom_sf"/>
</dbReference>
<protein>
    <submittedName>
        <fullName evidence="3">Short-chain dehydrogenase</fullName>
    </submittedName>
</protein>
<accession>A0A084JHY1</accession>
<evidence type="ECO:0000256" key="2">
    <source>
        <dbReference type="ARBA" id="ARBA00023002"/>
    </source>
</evidence>
<dbReference type="RefSeq" id="WP_038283440.1">
    <property type="nucleotide sequence ID" value="NZ_JPME01000023.1"/>
</dbReference>
<dbReference type="CDD" id="cd05233">
    <property type="entry name" value="SDR_c"/>
    <property type="match status" value="1"/>
</dbReference>
<dbReference type="FunFam" id="3.40.50.720:FF:000084">
    <property type="entry name" value="Short-chain dehydrogenase reductase"/>
    <property type="match status" value="1"/>
</dbReference>
<dbReference type="GO" id="GO:0016491">
    <property type="term" value="F:oxidoreductase activity"/>
    <property type="evidence" value="ECO:0007669"/>
    <property type="project" value="UniProtKB-KW"/>
</dbReference>
<keyword evidence="2" id="KW-0560">Oxidoreductase</keyword>
<comment type="similarity">
    <text evidence="1">Belongs to the short-chain dehydrogenases/reductases (SDR) family.</text>
</comment>
<comment type="caution">
    <text evidence="3">The sequence shown here is derived from an EMBL/GenBank/DDBJ whole genome shotgun (WGS) entry which is preliminary data.</text>
</comment>
<dbReference type="GO" id="GO:0008206">
    <property type="term" value="P:bile acid metabolic process"/>
    <property type="evidence" value="ECO:0007669"/>
    <property type="project" value="UniProtKB-ARBA"/>
</dbReference>
<keyword evidence="4" id="KW-1185">Reference proteome</keyword>
<dbReference type="Gene3D" id="3.40.50.720">
    <property type="entry name" value="NAD(P)-binding Rossmann-like Domain"/>
    <property type="match status" value="1"/>
</dbReference>
<dbReference type="STRING" id="29354.IO98_18010"/>
<dbReference type="InterPro" id="IPR051122">
    <property type="entry name" value="SDR_DHRS6-like"/>
</dbReference>
<dbReference type="InterPro" id="IPR002347">
    <property type="entry name" value="SDR_fam"/>
</dbReference>
<dbReference type="SUPFAM" id="SSF51735">
    <property type="entry name" value="NAD(P)-binding Rossmann-fold domains"/>
    <property type="match status" value="1"/>
</dbReference>
<dbReference type="InterPro" id="IPR020904">
    <property type="entry name" value="Sc_DH/Rdtase_CS"/>
</dbReference>
<evidence type="ECO:0000313" key="4">
    <source>
        <dbReference type="Proteomes" id="UP000028525"/>
    </source>
</evidence>
<dbReference type="PRINTS" id="PR00081">
    <property type="entry name" value="GDHRDH"/>
</dbReference>
<sequence length="244" mass="25948">MRAVITGGTSGIGLSAAIELGKAGYDIIITGISQEDGKSAQETLKSHGINSEFIYADSMNEEDVNRCFEKITQTYDSLDVLVNNVGGLGGRQRFEEMETSFMRKVMALNFDSAFFASRAAIPLLKKGNHPSIINYSTIAVTSGGGPGAGIYAASKAAIEGLTRALAKDLVDYGIRVNAVSPGTIDTAFHSATKREILESWKDGILMKRLGEPSEVAAVIGFLVSEKASFITGEIIQINGGQVFI</sequence>
<reference evidence="3 4" key="1">
    <citation type="submission" date="2014-07" db="EMBL/GenBank/DDBJ databases">
        <title>Draft genome of Clostridium celerecrescens 152B isolated from sediments associated with methane hydrate from Krishna Godavari basin.</title>
        <authorList>
            <person name="Honkalas V.S."/>
            <person name="Dabir A.P."/>
            <person name="Arora P."/>
            <person name="Dhakephalkar P.K."/>
        </authorList>
    </citation>
    <scope>NUCLEOTIDE SEQUENCE [LARGE SCALE GENOMIC DNA]</scope>
    <source>
        <strain evidence="3 4">152B</strain>
    </source>
</reference>
<proteinExistence type="inferred from homology"/>
<dbReference type="OrthoDB" id="9803333at2"/>
<dbReference type="PRINTS" id="PR00080">
    <property type="entry name" value="SDRFAMILY"/>
</dbReference>
<evidence type="ECO:0000256" key="1">
    <source>
        <dbReference type="ARBA" id="ARBA00006484"/>
    </source>
</evidence>
<dbReference type="EMBL" id="JPME01000023">
    <property type="protein sequence ID" value="KEZ88565.1"/>
    <property type="molecule type" value="Genomic_DNA"/>
</dbReference>
<gene>
    <name evidence="3" type="ORF">IO98_18010</name>
</gene>
<dbReference type="AlphaFoldDB" id="A0A084JHY1"/>
<organism evidence="3 4">
    <name type="scientific">Lacrimispora celerecrescens</name>
    <dbReference type="NCBI Taxonomy" id="29354"/>
    <lineage>
        <taxon>Bacteria</taxon>
        <taxon>Bacillati</taxon>
        <taxon>Bacillota</taxon>
        <taxon>Clostridia</taxon>
        <taxon>Lachnospirales</taxon>
        <taxon>Lachnospiraceae</taxon>
        <taxon>Lacrimispora</taxon>
    </lineage>
</organism>
<dbReference type="Proteomes" id="UP000028525">
    <property type="component" value="Unassembled WGS sequence"/>
</dbReference>
<dbReference type="PROSITE" id="PS00061">
    <property type="entry name" value="ADH_SHORT"/>
    <property type="match status" value="1"/>
</dbReference>
<evidence type="ECO:0000313" key="3">
    <source>
        <dbReference type="EMBL" id="KEZ88565.1"/>
    </source>
</evidence>
<dbReference type="PANTHER" id="PTHR43477">
    <property type="entry name" value="DIHYDROANTICAPSIN 7-DEHYDROGENASE"/>
    <property type="match status" value="1"/>
</dbReference>
<name>A0A084JHY1_9FIRM</name>
<dbReference type="Pfam" id="PF13561">
    <property type="entry name" value="adh_short_C2"/>
    <property type="match status" value="1"/>
</dbReference>